<dbReference type="InterPro" id="IPR037219">
    <property type="entry name" value="Peptidase_M41-like"/>
</dbReference>
<dbReference type="Gene3D" id="1.20.58.760">
    <property type="entry name" value="Peptidase M41"/>
    <property type="match status" value="1"/>
</dbReference>
<dbReference type="FunFam" id="1.10.8.60:FF:000001">
    <property type="entry name" value="ATP-dependent zinc metalloprotease FtsH"/>
    <property type="match status" value="1"/>
</dbReference>
<evidence type="ECO:0000256" key="2">
    <source>
        <dbReference type="ARBA" id="ARBA00010044"/>
    </source>
</evidence>
<keyword evidence="19" id="KW-1185">Reference proteome</keyword>
<evidence type="ECO:0000256" key="1">
    <source>
        <dbReference type="ARBA" id="ARBA00004370"/>
    </source>
</evidence>
<keyword evidence="4 15" id="KW-0645">Protease</keyword>
<evidence type="ECO:0000256" key="9">
    <source>
        <dbReference type="ARBA" id="ARBA00022833"/>
    </source>
</evidence>
<evidence type="ECO:0000256" key="14">
    <source>
        <dbReference type="ARBA" id="ARBA00061570"/>
    </source>
</evidence>
<evidence type="ECO:0000256" key="3">
    <source>
        <dbReference type="ARBA" id="ARBA00022475"/>
    </source>
</evidence>
<dbReference type="GO" id="GO:0004176">
    <property type="term" value="F:ATP-dependent peptidase activity"/>
    <property type="evidence" value="ECO:0007669"/>
    <property type="project" value="InterPro"/>
</dbReference>
<dbReference type="RefSeq" id="WP_008478409.1">
    <property type="nucleotide sequence ID" value="NZ_CAGS01000259.1"/>
</dbReference>
<dbReference type="Pfam" id="PF00004">
    <property type="entry name" value="AAA"/>
    <property type="match status" value="1"/>
</dbReference>
<dbReference type="InterPro" id="IPR003960">
    <property type="entry name" value="ATPase_AAA_CS"/>
</dbReference>
<comment type="subcellular location">
    <subcellularLocation>
        <location evidence="15">Cell membrane</location>
        <topology evidence="15">Multi-pass membrane protein</topology>
        <orientation evidence="15">Cytoplasmic side</orientation>
    </subcellularLocation>
    <subcellularLocation>
        <location evidence="1">Membrane</location>
    </subcellularLocation>
</comment>
<dbReference type="GO" id="GO:0016887">
    <property type="term" value="F:ATP hydrolysis activity"/>
    <property type="evidence" value="ECO:0007669"/>
    <property type="project" value="UniProtKB-UniRule"/>
</dbReference>
<evidence type="ECO:0000256" key="13">
    <source>
        <dbReference type="ARBA" id="ARBA00023136"/>
    </source>
</evidence>
<feature type="binding site" evidence="15">
    <location>
        <position position="391"/>
    </location>
    <ligand>
        <name>Zn(2+)</name>
        <dbReference type="ChEBI" id="CHEBI:29105"/>
        <note>catalytic</note>
    </ligand>
</feature>
<dbReference type="FunFam" id="3.40.50.300:FF:000001">
    <property type="entry name" value="ATP-dependent zinc metalloprotease FtsH"/>
    <property type="match status" value="1"/>
</dbReference>
<organism evidence="18 19">
    <name type="scientific">Nitrolancea hollandica Lb</name>
    <dbReference type="NCBI Taxonomy" id="1129897"/>
    <lineage>
        <taxon>Bacteria</taxon>
        <taxon>Pseudomonadati</taxon>
        <taxon>Thermomicrobiota</taxon>
        <taxon>Thermomicrobia</taxon>
        <taxon>Sphaerobacterales</taxon>
        <taxon>Sphaerobacterineae</taxon>
        <taxon>Sphaerobacteraceae</taxon>
        <taxon>Nitrolancea</taxon>
    </lineage>
</organism>
<feature type="binding site" evidence="15">
    <location>
        <position position="315"/>
    </location>
    <ligand>
        <name>Zn(2+)</name>
        <dbReference type="ChEBI" id="CHEBI:29105"/>
        <note>catalytic</note>
    </ligand>
</feature>
<keyword evidence="9 15" id="KW-0862">Zinc</keyword>
<dbReference type="GO" id="GO:0030163">
    <property type="term" value="P:protein catabolic process"/>
    <property type="evidence" value="ECO:0007669"/>
    <property type="project" value="UniProtKB-UniRule"/>
</dbReference>
<dbReference type="InterPro" id="IPR003593">
    <property type="entry name" value="AAA+_ATPase"/>
</dbReference>
<gene>
    <name evidence="15" type="primary">ftsH</name>
    <name evidence="18" type="ORF">NITHO_3310042</name>
</gene>
<dbReference type="EC" id="3.4.24.-" evidence="15"/>
<dbReference type="PROSITE" id="PS00674">
    <property type="entry name" value="AAA"/>
    <property type="match status" value="1"/>
</dbReference>
<evidence type="ECO:0000256" key="16">
    <source>
        <dbReference type="RuleBase" id="RU003651"/>
    </source>
</evidence>
<dbReference type="GO" id="GO:0005886">
    <property type="term" value="C:plasma membrane"/>
    <property type="evidence" value="ECO:0007669"/>
    <property type="project" value="UniProtKB-SubCell"/>
</dbReference>
<dbReference type="OrthoDB" id="9809379at2"/>
<evidence type="ECO:0000256" key="8">
    <source>
        <dbReference type="ARBA" id="ARBA00022801"/>
    </source>
</evidence>
<dbReference type="SMART" id="SM00382">
    <property type="entry name" value="AAA"/>
    <property type="match status" value="1"/>
</dbReference>
<evidence type="ECO:0000256" key="10">
    <source>
        <dbReference type="ARBA" id="ARBA00022840"/>
    </source>
</evidence>
<comment type="function">
    <text evidence="15">Acts as a processive, ATP-dependent zinc metallopeptidase for both cytoplasmic and membrane proteins. Plays a role in the quality control of integral membrane proteins.</text>
</comment>
<evidence type="ECO:0000256" key="4">
    <source>
        <dbReference type="ARBA" id="ARBA00022670"/>
    </source>
</evidence>
<feature type="active site" evidence="15">
    <location>
        <position position="316"/>
    </location>
</feature>
<evidence type="ECO:0000256" key="5">
    <source>
        <dbReference type="ARBA" id="ARBA00022692"/>
    </source>
</evidence>
<evidence type="ECO:0000256" key="6">
    <source>
        <dbReference type="ARBA" id="ARBA00022723"/>
    </source>
</evidence>
<comment type="subunit">
    <text evidence="15">Homohexamer.</text>
</comment>
<dbReference type="PANTHER" id="PTHR23076:SF97">
    <property type="entry name" value="ATP-DEPENDENT ZINC METALLOPROTEASE YME1L1"/>
    <property type="match status" value="1"/>
</dbReference>
<comment type="caution">
    <text evidence="18">The sequence shown here is derived from an EMBL/GenBank/DDBJ whole genome shotgun (WGS) entry which is preliminary data.</text>
</comment>
<dbReference type="AlphaFoldDB" id="I4EI13"/>
<keyword evidence="3 15" id="KW-1003">Cell membrane</keyword>
<comment type="similarity">
    <text evidence="14 15">In the central section; belongs to the AAA ATPase family.</text>
</comment>
<evidence type="ECO:0000256" key="12">
    <source>
        <dbReference type="ARBA" id="ARBA00023049"/>
    </source>
</evidence>
<keyword evidence="7 15" id="KW-0547">Nucleotide-binding</keyword>
<dbReference type="Pfam" id="PF01434">
    <property type="entry name" value="Peptidase_M41"/>
    <property type="match status" value="1"/>
</dbReference>
<reference evidence="18 19" key="1">
    <citation type="journal article" date="2012" name="ISME J.">
        <title>Nitrification expanded: discovery, physiology and genomics of a nitrite-oxidizing bacterium from the phylum Chloroflexi.</title>
        <authorList>
            <person name="Sorokin D.Y."/>
            <person name="Lucker S."/>
            <person name="Vejmelkova D."/>
            <person name="Kostrikina N.A."/>
            <person name="Kleerebezem R."/>
            <person name="Rijpstra W.I."/>
            <person name="Damste J.S."/>
            <person name="Le Paslier D."/>
            <person name="Muyzer G."/>
            <person name="Wagner M."/>
            <person name="van Loosdrecht M.C."/>
            <person name="Daims H."/>
        </authorList>
    </citation>
    <scope>NUCLEOTIDE SEQUENCE [LARGE SCALE GENOMIC DNA]</scope>
    <source>
        <strain evidence="19">none</strain>
    </source>
</reference>
<dbReference type="HAMAP" id="MF_01458">
    <property type="entry name" value="FtsH"/>
    <property type="match status" value="1"/>
</dbReference>
<evidence type="ECO:0000313" key="18">
    <source>
        <dbReference type="EMBL" id="CCF84325.1"/>
    </source>
</evidence>
<dbReference type="InterPro" id="IPR041569">
    <property type="entry name" value="AAA_lid_3"/>
</dbReference>
<dbReference type="Gene3D" id="1.10.8.60">
    <property type="match status" value="1"/>
</dbReference>
<proteinExistence type="inferred from homology"/>
<name>I4EI13_9BACT</name>
<feature type="binding site" evidence="15">
    <location>
        <position position="319"/>
    </location>
    <ligand>
        <name>Zn(2+)</name>
        <dbReference type="ChEBI" id="CHEBI:29105"/>
        <note>catalytic</note>
    </ligand>
</feature>
<comment type="caution">
    <text evidence="15">Lacks conserved residue(s) required for the propagation of feature annotation.</text>
</comment>
<feature type="domain" description="AAA+ ATPase" evidence="17">
    <location>
        <begin position="87"/>
        <end position="224"/>
    </location>
</feature>
<dbReference type="Pfam" id="PF17862">
    <property type="entry name" value="AAA_lid_3"/>
    <property type="match status" value="1"/>
</dbReference>
<evidence type="ECO:0000256" key="15">
    <source>
        <dbReference type="HAMAP-Rule" id="MF_01458"/>
    </source>
</evidence>
<keyword evidence="11 15" id="KW-1133">Transmembrane helix</keyword>
<evidence type="ECO:0000259" key="17">
    <source>
        <dbReference type="SMART" id="SM00382"/>
    </source>
</evidence>
<evidence type="ECO:0000256" key="11">
    <source>
        <dbReference type="ARBA" id="ARBA00022989"/>
    </source>
</evidence>
<feature type="transmembrane region" description="Helical" evidence="15">
    <location>
        <begin position="12"/>
        <end position="31"/>
    </location>
</feature>
<dbReference type="GO" id="GO:0004222">
    <property type="term" value="F:metalloendopeptidase activity"/>
    <property type="evidence" value="ECO:0007669"/>
    <property type="project" value="InterPro"/>
</dbReference>
<accession>I4EI13</accession>
<dbReference type="EMBL" id="CAGS01000259">
    <property type="protein sequence ID" value="CCF84325.1"/>
    <property type="molecule type" value="Genomic_DNA"/>
</dbReference>
<keyword evidence="5 15" id="KW-0812">Transmembrane</keyword>
<keyword evidence="12 15" id="KW-0482">Metalloprotease</keyword>
<comment type="cofactor">
    <cofactor evidence="15">
        <name>Zn(2+)</name>
        <dbReference type="ChEBI" id="CHEBI:29105"/>
    </cofactor>
    <text evidence="15">Binds 1 zinc ion per subunit.</text>
</comment>
<dbReference type="PANTHER" id="PTHR23076">
    <property type="entry name" value="METALLOPROTEASE M41 FTSH"/>
    <property type="match status" value="1"/>
</dbReference>
<keyword evidence="10 15" id="KW-0067">ATP-binding</keyword>
<dbReference type="GO" id="GO:0005524">
    <property type="term" value="F:ATP binding"/>
    <property type="evidence" value="ECO:0007669"/>
    <property type="project" value="UniProtKB-UniRule"/>
</dbReference>
<dbReference type="SUPFAM" id="SSF140990">
    <property type="entry name" value="FtsH protease domain-like"/>
    <property type="match status" value="1"/>
</dbReference>
<evidence type="ECO:0000256" key="7">
    <source>
        <dbReference type="ARBA" id="ARBA00022741"/>
    </source>
</evidence>
<dbReference type="InterPro" id="IPR027417">
    <property type="entry name" value="P-loop_NTPase"/>
</dbReference>
<dbReference type="CDD" id="cd19501">
    <property type="entry name" value="RecA-like_FtsH"/>
    <property type="match status" value="1"/>
</dbReference>
<feature type="binding site" evidence="15">
    <location>
        <begin position="95"/>
        <end position="102"/>
    </location>
    <ligand>
        <name>ATP</name>
        <dbReference type="ChEBI" id="CHEBI:30616"/>
    </ligand>
</feature>
<dbReference type="Proteomes" id="UP000004221">
    <property type="component" value="Unassembled WGS sequence"/>
</dbReference>
<dbReference type="InterPro" id="IPR000642">
    <property type="entry name" value="Peptidase_M41"/>
</dbReference>
<dbReference type="SUPFAM" id="SSF52540">
    <property type="entry name" value="P-loop containing nucleoside triphosphate hydrolases"/>
    <property type="match status" value="1"/>
</dbReference>
<dbReference type="Gene3D" id="3.40.50.300">
    <property type="entry name" value="P-loop containing nucleotide triphosphate hydrolases"/>
    <property type="match status" value="1"/>
</dbReference>
<protein>
    <recommendedName>
        <fullName evidence="15">ATP-dependent zinc metalloprotease FtsH</fullName>
        <ecNumber evidence="15">3.4.24.-</ecNumber>
    </recommendedName>
</protein>
<comment type="similarity">
    <text evidence="2 15">In the C-terminal section; belongs to the peptidase M41 family.</text>
</comment>
<keyword evidence="6 15" id="KW-0479">Metal-binding</keyword>
<dbReference type="GO" id="GO:0006508">
    <property type="term" value="P:proteolysis"/>
    <property type="evidence" value="ECO:0007669"/>
    <property type="project" value="UniProtKB-KW"/>
</dbReference>
<dbReference type="GO" id="GO:0008270">
    <property type="term" value="F:zinc ion binding"/>
    <property type="evidence" value="ECO:0007669"/>
    <property type="project" value="UniProtKB-UniRule"/>
</dbReference>
<comment type="similarity">
    <text evidence="16">Belongs to the AAA ATPase family.</text>
</comment>
<keyword evidence="13 15" id="KW-0472">Membrane</keyword>
<dbReference type="InterPro" id="IPR003959">
    <property type="entry name" value="ATPase_AAA_core"/>
</dbReference>
<dbReference type="InterPro" id="IPR005936">
    <property type="entry name" value="FtsH"/>
</dbReference>
<evidence type="ECO:0000313" key="19">
    <source>
        <dbReference type="Proteomes" id="UP000004221"/>
    </source>
</evidence>
<sequence length="483" mass="52048">MNPQRPNQSGSLAQGLLALGSLGLAVGIAVWQQRVLNRGRTTPIAGAERPTTTFADVAGLVEAKEELAEIVSFLRDPDRFARMGARMPRGVLLAGPPGTGKTLLARAVAGEARVPFFAMSASQFVEVYVGVGAKRVRDLFAAARKAAPAIVFVDELDAIGRRRGDSQSHQEYEQTLNQFLVELDGFHPRQAVVLIGATNRSEILDPALLRPGRFDRRVDLNLPDRVERAAILKVHAEGKPLDPRVDLDGLAARTVGLSGADLENTINEAALLAVRRDGDTIHQGDLEEAVARVVAGPTRRSRTLSERERHTIAVHEAGHALVAHRLSEADAPRRVTILGRGQMGGATMLAPEEDRQLWTRGQFLHRLAVLLGGYAAEEHRFQEVTTGSSNDLTQAIALARTMVTGYGMGNRLRGLAFGQDTLLSEETSRAIDDEVKTLVSGALDLAGRTISADNGTLDRLVSALLAEETLDEDRLAAILGTRP</sequence>
<keyword evidence="8 15" id="KW-0378">Hydrolase</keyword>